<comment type="similarity">
    <text evidence="10 12">Belongs to the ApbE family.</text>
</comment>
<evidence type="ECO:0000256" key="4">
    <source>
        <dbReference type="ARBA" id="ARBA00022679"/>
    </source>
</evidence>
<keyword evidence="12" id="KW-0449">Lipoprotein</keyword>
<dbReference type="EC" id="2.7.1.180" evidence="1 10"/>
<keyword evidence="12" id="KW-0997">Cell inner membrane</keyword>
<protein>
    <recommendedName>
        <fullName evidence="2 10">FAD:protein FMN transferase</fullName>
        <ecNumber evidence="1 10">2.7.1.180</ecNumber>
    </recommendedName>
    <alternativeName>
        <fullName evidence="8 10">Flavin transferase</fullName>
    </alternativeName>
</protein>
<gene>
    <name evidence="13" type="ORF">IAB91_04365</name>
</gene>
<reference evidence="13" key="2">
    <citation type="journal article" date="2021" name="PeerJ">
        <title>Extensive microbial diversity within the chicken gut microbiome revealed by metagenomics and culture.</title>
        <authorList>
            <person name="Gilroy R."/>
            <person name="Ravi A."/>
            <person name="Getino M."/>
            <person name="Pursley I."/>
            <person name="Horton D.L."/>
            <person name="Alikhan N.F."/>
            <person name="Baker D."/>
            <person name="Gharbi K."/>
            <person name="Hall N."/>
            <person name="Watson M."/>
            <person name="Adriaenssens E.M."/>
            <person name="Foster-Nyarko E."/>
            <person name="Jarju S."/>
            <person name="Secka A."/>
            <person name="Antonio M."/>
            <person name="Oren A."/>
            <person name="Chaudhuri R.R."/>
            <person name="La Ragione R."/>
            <person name="Hildebrand F."/>
            <person name="Pallen M.J."/>
        </authorList>
    </citation>
    <scope>NUCLEOTIDE SEQUENCE</scope>
    <source>
        <strain evidence="13">B1-13419</strain>
    </source>
</reference>
<comment type="catalytic activity">
    <reaction evidence="9 10 12">
        <text>L-threonyl-[protein] + FAD = FMN-L-threonyl-[protein] + AMP + H(+)</text>
        <dbReference type="Rhea" id="RHEA:36847"/>
        <dbReference type="Rhea" id="RHEA-COMP:11060"/>
        <dbReference type="Rhea" id="RHEA-COMP:11061"/>
        <dbReference type="ChEBI" id="CHEBI:15378"/>
        <dbReference type="ChEBI" id="CHEBI:30013"/>
        <dbReference type="ChEBI" id="CHEBI:57692"/>
        <dbReference type="ChEBI" id="CHEBI:74257"/>
        <dbReference type="ChEBI" id="CHEBI:456215"/>
        <dbReference type="EC" id="2.7.1.180"/>
    </reaction>
</comment>
<feature type="binding site" evidence="11">
    <location>
        <position position="316"/>
    </location>
    <ligand>
        <name>Mg(2+)</name>
        <dbReference type="ChEBI" id="CHEBI:18420"/>
    </ligand>
</feature>
<comment type="function">
    <text evidence="12">Flavin transferase that catalyzes the transfer of the FMN moiety of FAD and its covalent binding to the hydroxyl group of a threonine residue in a target flavoprotein.</text>
</comment>
<dbReference type="PANTHER" id="PTHR30040">
    <property type="entry name" value="THIAMINE BIOSYNTHESIS LIPOPROTEIN APBE"/>
    <property type="match status" value="1"/>
</dbReference>
<evidence type="ECO:0000313" key="13">
    <source>
        <dbReference type="EMBL" id="MBO8474509.1"/>
    </source>
</evidence>
<evidence type="ECO:0000256" key="2">
    <source>
        <dbReference type="ARBA" id="ARBA00016337"/>
    </source>
</evidence>
<feature type="binding site" evidence="11">
    <location>
        <position position="196"/>
    </location>
    <ligand>
        <name>Mg(2+)</name>
        <dbReference type="ChEBI" id="CHEBI:18420"/>
    </ligand>
</feature>
<organism evidence="13 14">
    <name type="scientific">Candidatus Cryptobacteroides faecigallinarum</name>
    <dbReference type="NCBI Taxonomy" id="2840763"/>
    <lineage>
        <taxon>Bacteria</taxon>
        <taxon>Pseudomonadati</taxon>
        <taxon>Bacteroidota</taxon>
        <taxon>Bacteroidia</taxon>
        <taxon>Bacteroidales</taxon>
        <taxon>Candidatus Cryptobacteroides</taxon>
    </lineage>
</organism>
<sequence>MHKDGMNKSFISIFALCVAAISATVSCTSDKYVSITGYAQGGSYVVKLNLQGRDGRIGVSPEKIKAGIDSVTVALDNSLSGYNDKSLLTRFNNGERIVPDSIFTDIYRISYGFFEETGGAFDVAAGPLFDIWGFGFKEGSMPSDEMVAEVRESCGMRALYPDISGRVADDGSVCSSDMVKDDAPRKYGKPRLNFNAIAQGYTCDIVADYLYSLGVKDMLINIGGEIYCDGLNPSGKPWTVGVDRPVDGNNTPGAMLEGTLTTGGGPCGIVTSGNYRKFYVKDGRKYAHTVDPRTGYPASDSLLSATVVAKDATTADALATYCMVIGFEKSKEFISSRPDLEGYLIYAKSSSADSLSFGTWESSFDSGFLSRSAE</sequence>
<feature type="binding site" evidence="11">
    <location>
        <position position="320"/>
    </location>
    <ligand>
        <name>Mg(2+)</name>
        <dbReference type="ChEBI" id="CHEBI:18420"/>
    </ligand>
</feature>
<keyword evidence="12" id="KW-0472">Membrane</keyword>
<name>A0A9D9IKL4_9BACT</name>
<dbReference type="GO" id="GO:0046872">
    <property type="term" value="F:metal ion binding"/>
    <property type="evidence" value="ECO:0007669"/>
    <property type="project" value="UniProtKB-UniRule"/>
</dbReference>
<evidence type="ECO:0000313" key="14">
    <source>
        <dbReference type="Proteomes" id="UP000823757"/>
    </source>
</evidence>
<keyword evidence="7 10" id="KW-0460">Magnesium</keyword>
<dbReference type="PROSITE" id="PS51257">
    <property type="entry name" value="PROKAR_LIPOPROTEIN"/>
    <property type="match status" value="1"/>
</dbReference>
<evidence type="ECO:0000256" key="3">
    <source>
        <dbReference type="ARBA" id="ARBA00022630"/>
    </source>
</evidence>
<evidence type="ECO:0000256" key="7">
    <source>
        <dbReference type="ARBA" id="ARBA00022842"/>
    </source>
</evidence>
<keyword evidence="5 10" id="KW-0479">Metal-binding</keyword>
<dbReference type="PANTHER" id="PTHR30040:SF2">
    <property type="entry name" value="FAD:PROTEIN FMN TRANSFERASE"/>
    <property type="match status" value="1"/>
</dbReference>
<evidence type="ECO:0000256" key="12">
    <source>
        <dbReference type="RuleBase" id="RU363002"/>
    </source>
</evidence>
<dbReference type="Proteomes" id="UP000823757">
    <property type="component" value="Unassembled WGS sequence"/>
</dbReference>
<evidence type="ECO:0000256" key="9">
    <source>
        <dbReference type="ARBA" id="ARBA00048540"/>
    </source>
</evidence>
<dbReference type="AlphaFoldDB" id="A0A9D9IKL4"/>
<dbReference type="InterPro" id="IPR003374">
    <property type="entry name" value="ApbE-like_sf"/>
</dbReference>
<dbReference type="InterPro" id="IPR024932">
    <property type="entry name" value="ApbE"/>
</dbReference>
<dbReference type="Pfam" id="PF02424">
    <property type="entry name" value="ApbE"/>
    <property type="match status" value="1"/>
</dbReference>
<evidence type="ECO:0000256" key="5">
    <source>
        <dbReference type="ARBA" id="ARBA00022723"/>
    </source>
</evidence>
<accession>A0A9D9IKL4</accession>
<keyword evidence="4 10" id="KW-0808">Transferase</keyword>
<dbReference type="PIRSF" id="PIRSF006268">
    <property type="entry name" value="ApbE"/>
    <property type="match status" value="1"/>
</dbReference>
<evidence type="ECO:0000256" key="6">
    <source>
        <dbReference type="ARBA" id="ARBA00022827"/>
    </source>
</evidence>
<dbReference type="GO" id="GO:0016740">
    <property type="term" value="F:transferase activity"/>
    <property type="evidence" value="ECO:0007669"/>
    <property type="project" value="UniProtKB-UniRule"/>
</dbReference>
<keyword evidence="3 10" id="KW-0285">Flavoprotein</keyword>
<dbReference type="GO" id="GO:0005886">
    <property type="term" value="C:plasma membrane"/>
    <property type="evidence" value="ECO:0007669"/>
    <property type="project" value="UniProtKB-SubCell"/>
</dbReference>
<keyword evidence="12" id="KW-1003">Cell membrane</keyword>
<proteinExistence type="inferred from homology"/>
<reference evidence="13" key="1">
    <citation type="submission" date="2020-10" db="EMBL/GenBank/DDBJ databases">
        <authorList>
            <person name="Gilroy R."/>
        </authorList>
    </citation>
    <scope>NUCLEOTIDE SEQUENCE</scope>
    <source>
        <strain evidence="13">B1-13419</strain>
    </source>
</reference>
<dbReference type="EMBL" id="JADIMD010000062">
    <property type="protein sequence ID" value="MBO8474509.1"/>
    <property type="molecule type" value="Genomic_DNA"/>
</dbReference>
<keyword evidence="6 10" id="KW-0274">FAD</keyword>
<evidence type="ECO:0000256" key="1">
    <source>
        <dbReference type="ARBA" id="ARBA00011955"/>
    </source>
</evidence>
<evidence type="ECO:0000256" key="8">
    <source>
        <dbReference type="ARBA" id="ARBA00031306"/>
    </source>
</evidence>
<comment type="subcellular location">
    <subcellularLocation>
        <location evidence="12">Cell inner membrane</location>
        <topology evidence="12">Lipid-anchor</topology>
        <orientation evidence="12">Periplasmic side</orientation>
    </subcellularLocation>
</comment>
<dbReference type="Gene3D" id="3.10.520.10">
    <property type="entry name" value="ApbE-like domains"/>
    <property type="match status" value="1"/>
</dbReference>
<evidence type="ECO:0000256" key="10">
    <source>
        <dbReference type="PIRNR" id="PIRNR006268"/>
    </source>
</evidence>
<comment type="cofactor">
    <cofactor evidence="11">
        <name>Mg(2+)</name>
        <dbReference type="ChEBI" id="CHEBI:18420"/>
    </cofactor>
    <cofactor evidence="11">
        <name>Mn(2+)</name>
        <dbReference type="ChEBI" id="CHEBI:29035"/>
    </cofactor>
    <text evidence="11">Magnesium. Can also use manganese.</text>
</comment>
<dbReference type="SUPFAM" id="SSF143631">
    <property type="entry name" value="ApbE-like"/>
    <property type="match status" value="1"/>
</dbReference>
<evidence type="ECO:0000256" key="11">
    <source>
        <dbReference type="PIRSR" id="PIRSR006268-2"/>
    </source>
</evidence>
<comment type="caution">
    <text evidence="13">The sequence shown here is derived from an EMBL/GenBank/DDBJ whole genome shotgun (WGS) entry which is preliminary data.</text>
</comment>